<dbReference type="InterPro" id="IPR023908">
    <property type="entry name" value="xxxLxxG_rpt"/>
</dbReference>
<keyword evidence="3 5" id="KW-1133">Transmembrane helix</keyword>
<dbReference type="NCBIfam" id="TIGR03057">
    <property type="entry name" value="xxxLxxG_by_4"/>
    <property type="match status" value="4"/>
</dbReference>
<keyword evidence="4 5" id="KW-0472">Membrane</keyword>
<dbReference type="GO" id="GO:0016020">
    <property type="term" value="C:membrane"/>
    <property type="evidence" value="ECO:0007669"/>
    <property type="project" value="UniProtKB-SubCell"/>
</dbReference>
<dbReference type="InterPro" id="IPR051328">
    <property type="entry name" value="T7SS_ABC-Transporter"/>
</dbReference>
<organism evidence="7 8">
    <name type="scientific">Candidatus Microbacterium phytovorans</name>
    <dbReference type="NCBI Taxonomy" id="3121374"/>
    <lineage>
        <taxon>Bacteria</taxon>
        <taxon>Bacillati</taxon>
        <taxon>Actinomycetota</taxon>
        <taxon>Actinomycetes</taxon>
        <taxon>Micrococcales</taxon>
        <taxon>Microbacteriaceae</taxon>
        <taxon>Microbacterium</taxon>
    </lineage>
</organism>
<feature type="transmembrane region" description="Helical" evidence="5">
    <location>
        <begin position="17"/>
        <end position="41"/>
    </location>
</feature>
<dbReference type="Gene3D" id="1.10.287.950">
    <property type="entry name" value="Methyl-accepting chemotaxis protein"/>
    <property type="match status" value="1"/>
</dbReference>
<name>A0AAJ6B289_9MICO</name>
<protein>
    <submittedName>
        <fullName evidence="7">YhgE/Pip domain-containing protein</fullName>
    </submittedName>
</protein>
<evidence type="ECO:0000256" key="3">
    <source>
        <dbReference type="ARBA" id="ARBA00022989"/>
    </source>
</evidence>
<dbReference type="PANTHER" id="PTHR43077:SF10">
    <property type="entry name" value="TRANSPORT PERMEASE PROTEIN"/>
    <property type="match status" value="1"/>
</dbReference>
<accession>A0AAJ6B289</accession>
<feature type="transmembrane region" description="Helical" evidence="5">
    <location>
        <begin position="550"/>
        <end position="575"/>
    </location>
</feature>
<dbReference type="GO" id="GO:0140359">
    <property type="term" value="F:ABC-type transporter activity"/>
    <property type="evidence" value="ECO:0007669"/>
    <property type="project" value="InterPro"/>
</dbReference>
<dbReference type="InterPro" id="IPR013525">
    <property type="entry name" value="ABC2_TM"/>
</dbReference>
<proteinExistence type="predicted"/>
<evidence type="ECO:0000259" key="6">
    <source>
        <dbReference type="Pfam" id="PF12698"/>
    </source>
</evidence>
<dbReference type="Proteomes" id="UP001213972">
    <property type="component" value="Chromosome"/>
</dbReference>
<feature type="domain" description="ABC-2 type transporter transmembrane" evidence="6">
    <location>
        <begin position="19"/>
        <end position="161"/>
    </location>
</feature>
<evidence type="ECO:0000313" key="8">
    <source>
        <dbReference type="Proteomes" id="UP001213972"/>
    </source>
</evidence>
<evidence type="ECO:0000313" key="7">
    <source>
        <dbReference type="EMBL" id="WEK12590.1"/>
    </source>
</evidence>
<gene>
    <name evidence="7" type="ORF">P0Y48_08890</name>
</gene>
<reference evidence="7" key="1">
    <citation type="submission" date="2023-03" db="EMBL/GenBank/DDBJ databases">
        <title>Andean soil-derived lignocellulolytic bacterial consortium as a source of novel taxa and putative plastic-active enzymes.</title>
        <authorList>
            <person name="Diaz-Garcia L."/>
            <person name="Chuvochina M."/>
            <person name="Feuerriegel G."/>
            <person name="Bunk B."/>
            <person name="Sproer C."/>
            <person name="Streit W.R."/>
            <person name="Rodriguez L.M."/>
            <person name="Overmann J."/>
            <person name="Jimenez D.J."/>
        </authorList>
    </citation>
    <scope>NUCLEOTIDE SEQUENCE</scope>
    <source>
        <strain evidence="7">MAG 4610</strain>
    </source>
</reference>
<feature type="transmembrane region" description="Helical" evidence="5">
    <location>
        <begin position="626"/>
        <end position="651"/>
    </location>
</feature>
<feature type="transmembrane region" description="Helical" evidence="5">
    <location>
        <begin position="705"/>
        <end position="728"/>
    </location>
</feature>
<dbReference type="AlphaFoldDB" id="A0AAJ6B289"/>
<keyword evidence="2 5" id="KW-0812">Transmembrane</keyword>
<dbReference type="EMBL" id="CP119321">
    <property type="protein sequence ID" value="WEK12590.1"/>
    <property type="molecule type" value="Genomic_DNA"/>
</dbReference>
<dbReference type="PANTHER" id="PTHR43077">
    <property type="entry name" value="TRANSPORT PERMEASE YVFS-RELATED"/>
    <property type="match status" value="1"/>
</dbReference>
<dbReference type="Gene3D" id="3.40.1710.10">
    <property type="entry name" value="abc type-2 transporter like domain"/>
    <property type="match status" value="1"/>
</dbReference>
<comment type="subcellular location">
    <subcellularLocation>
        <location evidence="1">Membrane</location>
        <topology evidence="1">Multi-pass membrane protein</topology>
    </subcellularLocation>
</comment>
<dbReference type="Pfam" id="PF12698">
    <property type="entry name" value="ABC2_membrane_3"/>
    <property type="match status" value="1"/>
</dbReference>
<evidence type="ECO:0000256" key="5">
    <source>
        <dbReference type="SAM" id="Phobius"/>
    </source>
</evidence>
<sequence>MTSSTTPLERARSARPVTWVTIVGVLLLPVLIGGILVAALYNPVDRLDSMRAAIVNNDEPVTIDDQYVPLGRQLSAGLVEGSDELESNLDWTISNTDDARDGLADGTYDAVITIPENFSAAATSTAPGGTPEQATIQVATAPDSLIVDDAITAQVTQTAASVLGQQLSETYLENVFLGFTTLGDKLGEAADGAGDLADGAGSAADGAVSLADGVTKLADGTGQFASGIRDLSSGAAELGDGAGGIASGASGIADGTSQVAGGIDALGEGADALGDGLGALASATYDAQSGAQQIAAGVDGGADDLREDGIVPTDLTDLADQTATTAATAATAASGVASGLDALSDQCLDAGADPAFCDQLAELQTAADGSAQAAAGTETLAGYTSGGLGQFAAEAPEELAAQLTTIAESVRTLGAGLGQIGDGIDATASGAGDLASGAGELASGAGDLADGAQQLSSGAAQLSAGAGAFADGAATAASGADDLASGADAAASGADDLADGVGKLADGTDELADGLGQATDGIPSYTDQQATDLATVVANPVAAEGIGTSLFGASAVPLLAVLALWFGSLGSFIALQAVPRHALSSRRPSALLAARNLAPAAGIGALQGLLVAGVVQLAAGYDWGDWSVFAVLAVVAGVAFAAVNQALVAVFGGAGRWIAALIGVLAVATGVVSTVPGVLASVAGLMPTAPAYNALLAALTPAGGVAAGVVGLLVWAALAFVATVVAVARRRTTSARALLASPA</sequence>
<dbReference type="NCBIfam" id="TIGR03061">
    <property type="entry name" value="pip_yhgE_Nterm"/>
    <property type="match status" value="1"/>
</dbReference>
<evidence type="ECO:0000256" key="4">
    <source>
        <dbReference type="ARBA" id="ARBA00023136"/>
    </source>
</evidence>
<evidence type="ECO:0000256" key="2">
    <source>
        <dbReference type="ARBA" id="ARBA00022692"/>
    </source>
</evidence>
<feature type="transmembrane region" description="Helical" evidence="5">
    <location>
        <begin position="596"/>
        <end position="620"/>
    </location>
</feature>
<feature type="transmembrane region" description="Helical" evidence="5">
    <location>
        <begin position="658"/>
        <end position="685"/>
    </location>
</feature>
<dbReference type="InterPro" id="IPR017500">
    <property type="entry name" value="Phage_infect_YhgE_N"/>
</dbReference>
<evidence type="ECO:0000256" key="1">
    <source>
        <dbReference type="ARBA" id="ARBA00004141"/>
    </source>
</evidence>
<dbReference type="SUPFAM" id="SSF58104">
    <property type="entry name" value="Methyl-accepting chemotaxis protein (MCP) signaling domain"/>
    <property type="match status" value="1"/>
</dbReference>